<organism evidence="1 2">
    <name type="scientific">Camellia lanceoleosa</name>
    <dbReference type="NCBI Taxonomy" id="1840588"/>
    <lineage>
        <taxon>Eukaryota</taxon>
        <taxon>Viridiplantae</taxon>
        <taxon>Streptophyta</taxon>
        <taxon>Embryophyta</taxon>
        <taxon>Tracheophyta</taxon>
        <taxon>Spermatophyta</taxon>
        <taxon>Magnoliopsida</taxon>
        <taxon>eudicotyledons</taxon>
        <taxon>Gunneridae</taxon>
        <taxon>Pentapetalae</taxon>
        <taxon>asterids</taxon>
        <taxon>Ericales</taxon>
        <taxon>Theaceae</taxon>
        <taxon>Camellia</taxon>
    </lineage>
</organism>
<evidence type="ECO:0000313" key="2">
    <source>
        <dbReference type="Proteomes" id="UP001060215"/>
    </source>
</evidence>
<proteinExistence type="predicted"/>
<sequence>MMKSMYLVDLKLEVQCEEIDDEIDLSDFYEFEEIDWLIHSLSRYFSALQAVLFDVRKSKTKSMYLISTSLRKSIG</sequence>
<evidence type="ECO:0000313" key="1">
    <source>
        <dbReference type="EMBL" id="KAI7986399.1"/>
    </source>
</evidence>
<name>A0ACC0FD26_9ERIC</name>
<dbReference type="Proteomes" id="UP001060215">
    <property type="component" value="Chromosome 15"/>
</dbReference>
<gene>
    <name evidence="1" type="ORF">LOK49_LG14G00317</name>
</gene>
<accession>A0ACC0FD26</accession>
<reference evidence="1 2" key="1">
    <citation type="journal article" date="2022" name="Plant J.">
        <title>Chromosome-level genome of Camellia lanceoleosa provides a valuable resource for understanding genome evolution and self-incompatibility.</title>
        <authorList>
            <person name="Gong W."/>
            <person name="Xiao S."/>
            <person name="Wang L."/>
            <person name="Liao Z."/>
            <person name="Chang Y."/>
            <person name="Mo W."/>
            <person name="Hu G."/>
            <person name="Li W."/>
            <person name="Zhao G."/>
            <person name="Zhu H."/>
            <person name="Hu X."/>
            <person name="Ji K."/>
            <person name="Xiang X."/>
            <person name="Song Q."/>
            <person name="Yuan D."/>
            <person name="Jin S."/>
            <person name="Zhang L."/>
        </authorList>
    </citation>
    <scope>NUCLEOTIDE SEQUENCE [LARGE SCALE GENOMIC DNA]</scope>
    <source>
        <strain evidence="1">SQ_2022a</strain>
    </source>
</reference>
<keyword evidence="2" id="KW-1185">Reference proteome</keyword>
<protein>
    <submittedName>
        <fullName evidence="1">Uncharacterized protein</fullName>
    </submittedName>
</protein>
<dbReference type="EMBL" id="CM045772">
    <property type="protein sequence ID" value="KAI7986399.1"/>
    <property type="molecule type" value="Genomic_DNA"/>
</dbReference>
<comment type="caution">
    <text evidence="1">The sequence shown here is derived from an EMBL/GenBank/DDBJ whole genome shotgun (WGS) entry which is preliminary data.</text>
</comment>